<feature type="transmembrane region" description="Helical" evidence="1">
    <location>
        <begin position="62"/>
        <end position="81"/>
    </location>
</feature>
<feature type="transmembrane region" description="Helical" evidence="1">
    <location>
        <begin position="275"/>
        <end position="293"/>
    </location>
</feature>
<feature type="transmembrane region" description="Helical" evidence="1">
    <location>
        <begin position="134"/>
        <end position="153"/>
    </location>
</feature>
<keyword evidence="1" id="KW-1133">Transmembrane helix</keyword>
<gene>
    <name evidence="2" type="ORF">AVDCRST_MAG86-2798</name>
</gene>
<evidence type="ECO:0008006" key="3">
    <source>
        <dbReference type="Google" id="ProtNLM"/>
    </source>
</evidence>
<evidence type="ECO:0000313" key="2">
    <source>
        <dbReference type="EMBL" id="CAA9581046.1"/>
    </source>
</evidence>
<keyword evidence="1" id="KW-0812">Transmembrane</keyword>
<feature type="transmembrane region" description="Helical" evidence="1">
    <location>
        <begin position="184"/>
        <end position="201"/>
    </location>
</feature>
<feature type="transmembrane region" description="Helical" evidence="1">
    <location>
        <begin position="102"/>
        <end position="122"/>
    </location>
</feature>
<organism evidence="2">
    <name type="scientific">uncultured Truepera sp</name>
    <dbReference type="NCBI Taxonomy" id="543023"/>
    <lineage>
        <taxon>Bacteria</taxon>
        <taxon>Thermotogati</taxon>
        <taxon>Deinococcota</taxon>
        <taxon>Deinococci</taxon>
        <taxon>Trueperales</taxon>
        <taxon>Trueperaceae</taxon>
        <taxon>Truepera</taxon>
        <taxon>environmental samples</taxon>
    </lineage>
</organism>
<feature type="transmembrane region" description="Helical" evidence="1">
    <location>
        <begin position="300"/>
        <end position="318"/>
    </location>
</feature>
<evidence type="ECO:0000256" key="1">
    <source>
        <dbReference type="SAM" id="Phobius"/>
    </source>
</evidence>
<sequence length="369" mass="39812">MGYLTRRQHRATLTPMGDAKRKGFFLSAALAGSGSALAHEKWFFKGQRPPLELTSVFAPPNLFFVLFALFVTGTAYLWWRLRGYRGLLPGPDFFGGLAWRRSALYGLVPAILGVHVAVPLLVNGVQGTLFAPSSTLPGAWTYVLGLVQTGVALSFFYGGFARAAAVVLALVWTLGLFVVGPEGMLENVLYLGFAGFFYLAGRGPISIDRLIFPRLEPPARLIRYAVPTMRVGVGLSLVAVALTEKLANLPLATGFLEQHPLNFTGALGLPLPDTFFILSAGTVELIVGLFIVFGIFPREIILVAWLPFNLTLTVFNWSELIGHLPFYGAMAVLLVWSSVRGGPLAVDGPDAEKVLEPNVPPEVAASKGL</sequence>
<proteinExistence type="predicted"/>
<protein>
    <recommendedName>
        <fullName evidence="3">DoxX family protein</fullName>
    </recommendedName>
</protein>
<dbReference type="AlphaFoldDB" id="A0A6J4VJ61"/>
<keyword evidence="1" id="KW-0472">Membrane</keyword>
<dbReference type="EMBL" id="CADCWP010000256">
    <property type="protein sequence ID" value="CAA9581046.1"/>
    <property type="molecule type" value="Genomic_DNA"/>
</dbReference>
<name>A0A6J4VJ61_9DEIN</name>
<feature type="transmembrane region" description="Helical" evidence="1">
    <location>
        <begin position="160"/>
        <end position="178"/>
    </location>
</feature>
<accession>A0A6J4VJ61</accession>
<reference evidence="2" key="1">
    <citation type="submission" date="2020-02" db="EMBL/GenBank/DDBJ databases">
        <authorList>
            <person name="Meier V. D."/>
        </authorList>
    </citation>
    <scope>NUCLEOTIDE SEQUENCE</scope>
    <source>
        <strain evidence="2">AVDCRST_MAG86</strain>
    </source>
</reference>